<evidence type="ECO:0000313" key="3">
    <source>
        <dbReference type="Proteomes" id="UP000276506"/>
    </source>
</evidence>
<feature type="domain" description="Helicase ATP-binding" evidence="1">
    <location>
        <begin position="179"/>
        <end position="339"/>
    </location>
</feature>
<dbReference type="GO" id="GO:0009035">
    <property type="term" value="F:type I site-specific deoxyribonuclease activity"/>
    <property type="evidence" value="ECO:0007669"/>
    <property type="project" value="UniProtKB-EC"/>
</dbReference>
<dbReference type="Pfam" id="PF00271">
    <property type="entry name" value="Helicase_C"/>
    <property type="match status" value="1"/>
</dbReference>
<dbReference type="RefSeq" id="WP_125877542.1">
    <property type="nucleotide sequence ID" value="NZ_RHQL01000005.1"/>
</dbReference>
<dbReference type="AlphaFoldDB" id="A0A3R8V8Z0"/>
<dbReference type="Proteomes" id="UP000276506">
    <property type="component" value="Unassembled WGS sequence"/>
</dbReference>
<dbReference type="Pfam" id="PF13588">
    <property type="entry name" value="HSDR_N_2"/>
    <property type="match status" value="1"/>
</dbReference>
<dbReference type="EMBL" id="RHQL01000005">
    <property type="protein sequence ID" value="RRV11526.1"/>
    <property type="molecule type" value="Genomic_DNA"/>
</dbReference>
<dbReference type="GO" id="GO:0004386">
    <property type="term" value="F:helicase activity"/>
    <property type="evidence" value="ECO:0007669"/>
    <property type="project" value="UniProtKB-KW"/>
</dbReference>
<gene>
    <name evidence="2" type="ORF">EGJ28_12490</name>
</gene>
<dbReference type="PROSITE" id="PS51192">
    <property type="entry name" value="HELICASE_ATP_BIND_1"/>
    <property type="match status" value="1"/>
</dbReference>
<comment type="caution">
    <text evidence="2">The sequence shown here is derived from an EMBL/GenBank/DDBJ whole genome shotgun (WGS) entry which is preliminary data.</text>
</comment>
<dbReference type="Gene3D" id="3.90.1570.30">
    <property type="match status" value="1"/>
</dbReference>
<keyword evidence="2" id="KW-0378">Hydrolase</keyword>
<dbReference type="GO" id="GO:0003677">
    <property type="term" value="F:DNA binding"/>
    <property type="evidence" value="ECO:0007669"/>
    <property type="project" value="UniProtKB-KW"/>
</dbReference>
<accession>A0A3R8V8Z0</accession>
<dbReference type="InterPro" id="IPR050742">
    <property type="entry name" value="Helicase_Restrict-Modif_Enz"/>
</dbReference>
<dbReference type="Gene3D" id="3.40.50.300">
    <property type="entry name" value="P-loop containing nucleotide triphosphate hydrolases"/>
    <property type="match status" value="2"/>
</dbReference>
<protein>
    <submittedName>
        <fullName evidence="2">DEAD/DEAH box helicase</fullName>
    </submittedName>
</protein>
<keyword evidence="2" id="KW-0067">ATP-binding</keyword>
<dbReference type="SUPFAM" id="SSF52540">
    <property type="entry name" value="P-loop containing nucleoside triphosphate hydrolases"/>
    <property type="match status" value="1"/>
</dbReference>
<name>A0A3R8V8Z0_9GAMM</name>
<dbReference type="PANTHER" id="PTHR47396:SF1">
    <property type="entry name" value="ATP-DEPENDENT HELICASE IRC3-RELATED"/>
    <property type="match status" value="1"/>
</dbReference>
<dbReference type="NCBIfam" id="NF046051">
    <property type="entry name" value="restrict_EcoAI"/>
    <property type="match status" value="1"/>
</dbReference>
<dbReference type="PANTHER" id="PTHR47396">
    <property type="entry name" value="TYPE I RESTRICTION ENZYME ECOKI R PROTEIN"/>
    <property type="match status" value="1"/>
</dbReference>
<proteinExistence type="predicted"/>
<evidence type="ECO:0000313" key="2">
    <source>
        <dbReference type="EMBL" id="RRV11526.1"/>
    </source>
</evidence>
<dbReference type="InterPro" id="IPR001650">
    <property type="entry name" value="Helicase_C-like"/>
</dbReference>
<dbReference type="InterPro" id="IPR014001">
    <property type="entry name" value="Helicase_ATP-bd"/>
</dbReference>
<sequence>MDKKSLTERDICTKFITPAIEQAGWDIHKQVREEVSFTKGRIIVRGKLHSRGEAKRADYVLYHQPNVPIAVIEAKDNKYSLGAGMQQALGYADTLDVPFVFSSNGDGFLFHDRTGTGELTETELSLAQFPSPDELWQRYCQWKGLDDTLRQKVEAPYYDDGSGRAPRYYQTNAINRTVEAVARGQDRILLVMATGTGKTYTAFQIIWRLWKSKQKKRILFLADRNILVDQTRSNDFKPFGQAMTKIAKRQIDTSYEIYLSLYQAVTGNEEEKNVYKQFSPDFFDLVVIDECHRGSAAEDSAWREILDYFSSATHIGLTATPKETKDVSSIHYFGEPVYSYTLKQGIDDGFLAPYKVVRIDFDKDLLGWRPPKGMRDKNGELIEDRIYNLKDMDRHLVIEARTQKVAEKVSEFLKATDPFQKTIIFCDDINHAERMRQALVNLNPERVAENRKYVMRITGDDQEGKAELDNFINPEERYPVIATTSKLMTTGVDAQTCKLIVLDQHIRSMTEFKQIIGRGTRINEDYGKYWFTIMDFKKATELFADPAFDGDPVQIYAPQGDDSPVPPDDGMEGDGIVAGDTGQADGDEFGALGEGDGQKRIKYVIDNVPISVIAERVQYYGPDGKLITESLRDYTRSCVKKQFASLDDFLRRWSDAEQKKAIIDELASQGVLWEALSEEVEARLAKPLDPFDLICHVAFDQPPLSRRERAEQVKKRNYFAKYQGAARQVLEALLDKYADTGIEHIEDIKILQLDPFSQIGAPIELVKAFGGKAGYTRAVHELEAALYNRNGAA</sequence>
<dbReference type="GO" id="GO:0009307">
    <property type="term" value="P:DNA restriction-modification system"/>
    <property type="evidence" value="ECO:0007669"/>
    <property type="project" value="UniProtKB-KW"/>
</dbReference>
<dbReference type="InterPro" id="IPR027417">
    <property type="entry name" value="P-loop_NTPase"/>
</dbReference>
<dbReference type="CDD" id="cd18799">
    <property type="entry name" value="SF2_C_EcoAI-like"/>
    <property type="match status" value="1"/>
</dbReference>
<dbReference type="InterPro" id="IPR006935">
    <property type="entry name" value="Helicase/UvrB_N"/>
</dbReference>
<dbReference type="Pfam" id="PF08463">
    <property type="entry name" value="EcoEI_R_C"/>
    <property type="match status" value="1"/>
</dbReference>
<dbReference type="Pfam" id="PF04851">
    <property type="entry name" value="ResIII"/>
    <property type="match status" value="1"/>
</dbReference>
<dbReference type="InterPro" id="IPR029464">
    <property type="entry name" value="HSDR_N"/>
</dbReference>
<organism evidence="2 3">
    <name type="scientific">Stutzerimonas xanthomarina</name>
    <dbReference type="NCBI Taxonomy" id="271420"/>
    <lineage>
        <taxon>Bacteria</taxon>
        <taxon>Pseudomonadati</taxon>
        <taxon>Pseudomonadota</taxon>
        <taxon>Gammaproteobacteria</taxon>
        <taxon>Pseudomonadales</taxon>
        <taxon>Pseudomonadaceae</taxon>
        <taxon>Stutzerimonas</taxon>
    </lineage>
</organism>
<dbReference type="GO" id="GO:0005829">
    <property type="term" value="C:cytosol"/>
    <property type="evidence" value="ECO:0007669"/>
    <property type="project" value="TreeGrafter"/>
</dbReference>
<reference evidence="2 3" key="1">
    <citation type="submission" date="2018-10" db="EMBL/GenBank/DDBJ databases">
        <title>Transmission dynamics of multidrug resistant bacteria on intensive care unit surfaces.</title>
        <authorList>
            <person name="D'Souza A.W."/>
            <person name="Potter R.F."/>
            <person name="Wallace M."/>
            <person name="Shupe A."/>
            <person name="Patel S."/>
            <person name="Sun S."/>
            <person name="Gul D."/>
            <person name="Kwon J.H."/>
            <person name="Andleeb S."/>
            <person name="Burnham C.-A.D."/>
            <person name="Dantas G."/>
        </authorList>
    </citation>
    <scope>NUCLEOTIDE SEQUENCE [LARGE SCALE GENOMIC DNA]</scope>
    <source>
        <strain evidence="2 3">PX_177</strain>
    </source>
</reference>
<evidence type="ECO:0000259" key="1">
    <source>
        <dbReference type="PROSITE" id="PS51192"/>
    </source>
</evidence>
<keyword evidence="2" id="KW-0547">Nucleotide-binding</keyword>
<dbReference type="SMART" id="SM00487">
    <property type="entry name" value="DEXDc"/>
    <property type="match status" value="1"/>
</dbReference>
<dbReference type="InterPro" id="IPR013670">
    <property type="entry name" value="EcoEI_R_C_dom"/>
</dbReference>
<dbReference type="GO" id="GO:0005524">
    <property type="term" value="F:ATP binding"/>
    <property type="evidence" value="ECO:0007669"/>
    <property type="project" value="UniProtKB-KW"/>
</dbReference>
<keyword evidence="2" id="KW-0347">Helicase</keyword>
<dbReference type="CDD" id="cd18032">
    <property type="entry name" value="DEXHc_RE_I_III_res"/>
    <property type="match status" value="1"/>
</dbReference>